<dbReference type="PANTHER" id="PTHR10584:SF166">
    <property type="entry name" value="RIBOKINASE"/>
    <property type="match status" value="1"/>
</dbReference>
<dbReference type="InterPro" id="IPR011611">
    <property type="entry name" value="PfkB_dom"/>
</dbReference>
<evidence type="ECO:0000259" key="3">
    <source>
        <dbReference type="Pfam" id="PF00294"/>
    </source>
</evidence>
<evidence type="ECO:0000313" key="5">
    <source>
        <dbReference type="Proteomes" id="UP001177080"/>
    </source>
</evidence>
<dbReference type="PANTHER" id="PTHR10584">
    <property type="entry name" value="SUGAR KINASE"/>
    <property type="match status" value="1"/>
</dbReference>
<comment type="caution">
    <text evidence="4">The sequence shown here is derived from an EMBL/GenBank/DDBJ whole genome shotgun (WGS) entry which is preliminary data.</text>
</comment>
<keyword evidence="1" id="KW-0808">Transferase</keyword>
<dbReference type="GO" id="GO:0016301">
    <property type="term" value="F:kinase activity"/>
    <property type="evidence" value="ECO:0007669"/>
    <property type="project" value="UniProtKB-KW"/>
</dbReference>
<keyword evidence="5" id="KW-1185">Reference proteome</keyword>
<protein>
    <submittedName>
        <fullName evidence="4">Carbohydrate kinase family protein</fullName>
    </submittedName>
</protein>
<dbReference type="InterPro" id="IPR029056">
    <property type="entry name" value="Ribokinase-like"/>
</dbReference>
<evidence type="ECO:0000313" key="4">
    <source>
        <dbReference type="EMBL" id="MDO6120898.1"/>
    </source>
</evidence>
<dbReference type="Proteomes" id="UP001177080">
    <property type="component" value="Unassembled WGS sequence"/>
</dbReference>
<feature type="domain" description="Carbohydrate kinase PfkB" evidence="3">
    <location>
        <begin position="35"/>
        <end position="292"/>
    </location>
</feature>
<dbReference type="RefSeq" id="WP_244761672.1">
    <property type="nucleotide sequence ID" value="NZ_JALJCJ010000004.1"/>
</dbReference>
<evidence type="ECO:0000256" key="1">
    <source>
        <dbReference type="ARBA" id="ARBA00022679"/>
    </source>
</evidence>
<dbReference type="SUPFAM" id="SSF53613">
    <property type="entry name" value="Ribokinase-like"/>
    <property type="match status" value="1"/>
</dbReference>
<dbReference type="Gene3D" id="3.40.1190.20">
    <property type="match status" value="1"/>
</dbReference>
<reference evidence="4" key="1">
    <citation type="submission" date="2022-04" db="EMBL/GenBank/DDBJ databases">
        <title>Shinella lacus sp. nov., a novel member of the genus Shinella from water.</title>
        <authorList>
            <person name="Deng Y."/>
        </authorList>
    </citation>
    <scope>NUCLEOTIDE SEQUENCE</scope>
    <source>
        <strain evidence="4">JCM 31239</strain>
    </source>
</reference>
<sequence length="317" mass="34338">MTAFFIGDVALDEYYTADRWPGPADKGMIRELPAEIGGSIANAAVVHATLGGDTQFISLLNDSPLSRRLVEDLRQNGVGVDHMLTDATIAESRNLIFLIDGEHVVLTVEMGEQPMWLEPATLAALRQPGFLYTTLYRVRRLHSQTQEGVLKQAELIADLRENGRRAIFDLDVGGCTPEDMPYLTGAAVVIFNQVGFRAAFGHDDITLIGDWIRDHGIGRVVRTLAADGAEAFDGEARQQVAGYPVAVADVTGAGDTFGGALTWCLARNHAFTEALDFAVAAASRSVTIHGPRGGKACEEDVRQWRDAQGEIQADFGR</sequence>
<dbReference type="InterPro" id="IPR002173">
    <property type="entry name" value="Carboh/pur_kinase_PfkB_CS"/>
</dbReference>
<name>A0ABT8XAY0_9HYPH</name>
<organism evidence="4 5">
    <name type="scientific">Shinella curvata</name>
    <dbReference type="NCBI Taxonomy" id="1817964"/>
    <lineage>
        <taxon>Bacteria</taxon>
        <taxon>Pseudomonadati</taxon>
        <taxon>Pseudomonadota</taxon>
        <taxon>Alphaproteobacteria</taxon>
        <taxon>Hyphomicrobiales</taxon>
        <taxon>Rhizobiaceae</taxon>
        <taxon>Shinella</taxon>
    </lineage>
</organism>
<proteinExistence type="predicted"/>
<dbReference type="Pfam" id="PF00294">
    <property type="entry name" value="PfkB"/>
    <property type="match status" value="1"/>
</dbReference>
<gene>
    <name evidence="4" type="ORF">GB928_006845</name>
</gene>
<dbReference type="PROSITE" id="PS00584">
    <property type="entry name" value="PFKB_KINASES_2"/>
    <property type="match status" value="1"/>
</dbReference>
<evidence type="ECO:0000256" key="2">
    <source>
        <dbReference type="ARBA" id="ARBA00022777"/>
    </source>
</evidence>
<accession>A0ABT8XAY0</accession>
<keyword evidence="2 4" id="KW-0418">Kinase</keyword>
<dbReference type="EMBL" id="WHSC02000002">
    <property type="protein sequence ID" value="MDO6120898.1"/>
    <property type="molecule type" value="Genomic_DNA"/>
</dbReference>